<evidence type="ECO:0000313" key="8">
    <source>
        <dbReference type="EMBL" id="MFC5064393.1"/>
    </source>
</evidence>
<dbReference type="PANTHER" id="PTHR35007:SF4">
    <property type="entry name" value="CONSERVED TRANSMEMBRANE PROTEIN-RELATED"/>
    <property type="match status" value="1"/>
</dbReference>
<dbReference type="PANTHER" id="PTHR35007">
    <property type="entry name" value="INTEGRAL MEMBRANE PROTEIN-RELATED"/>
    <property type="match status" value="1"/>
</dbReference>
<proteinExistence type="predicted"/>
<evidence type="ECO:0000256" key="5">
    <source>
        <dbReference type="ARBA" id="ARBA00023136"/>
    </source>
</evidence>
<gene>
    <name evidence="8" type="ORF">ACFPBZ_19370</name>
</gene>
<dbReference type="InterPro" id="IPR018076">
    <property type="entry name" value="T2SS_GspF_dom"/>
</dbReference>
<evidence type="ECO:0000313" key="9">
    <source>
        <dbReference type="Proteomes" id="UP001595947"/>
    </source>
</evidence>
<name>A0ABV9YRF4_9PSEU</name>
<protein>
    <submittedName>
        <fullName evidence="8">Type II secretion system F family protein</fullName>
    </submittedName>
</protein>
<sequence>CARALALVEATARLGGDVPAALREHAADLPAGPHVRRLADAWSLAERHGIGLAALAAALAEDLRARSRFTGRLAAQLAGPRTTSAVLAGLPLIGLGLGQLMGAHPWAVLTGTGLGQVLLVVGALFVAAGLEWSGHLTARVVR</sequence>
<keyword evidence="3 6" id="KW-0812">Transmembrane</keyword>
<evidence type="ECO:0000256" key="3">
    <source>
        <dbReference type="ARBA" id="ARBA00022692"/>
    </source>
</evidence>
<comment type="subcellular location">
    <subcellularLocation>
        <location evidence="1">Cell membrane</location>
        <topology evidence="1">Multi-pass membrane protein</topology>
    </subcellularLocation>
</comment>
<feature type="domain" description="Type II secretion system protein GspF" evidence="7">
    <location>
        <begin position="3"/>
        <end position="96"/>
    </location>
</feature>
<evidence type="ECO:0000256" key="1">
    <source>
        <dbReference type="ARBA" id="ARBA00004651"/>
    </source>
</evidence>
<dbReference type="Pfam" id="PF00482">
    <property type="entry name" value="T2SSF"/>
    <property type="match status" value="1"/>
</dbReference>
<evidence type="ECO:0000259" key="7">
    <source>
        <dbReference type="Pfam" id="PF00482"/>
    </source>
</evidence>
<keyword evidence="9" id="KW-1185">Reference proteome</keyword>
<accession>A0ABV9YRF4</accession>
<evidence type="ECO:0000256" key="2">
    <source>
        <dbReference type="ARBA" id="ARBA00022475"/>
    </source>
</evidence>
<keyword evidence="4 6" id="KW-1133">Transmembrane helix</keyword>
<keyword evidence="2" id="KW-1003">Cell membrane</keyword>
<keyword evidence="5 6" id="KW-0472">Membrane</keyword>
<evidence type="ECO:0000256" key="6">
    <source>
        <dbReference type="SAM" id="Phobius"/>
    </source>
</evidence>
<dbReference type="RefSeq" id="WP_378037739.1">
    <property type="nucleotide sequence ID" value="NZ_JBHSIV010000023.1"/>
</dbReference>
<feature type="transmembrane region" description="Helical" evidence="6">
    <location>
        <begin position="113"/>
        <end position="132"/>
    </location>
</feature>
<feature type="non-terminal residue" evidence="8">
    <location>
        <position position="1"/>
    </location>
</feature>
<comment type="caution">
    <text evidence="8">The sequence shown here is derived from an EMBL/GenBank/DDBJ whole genome shotgun (WGS) entry which is preliminary data.</text>
</comment>
<reference evidence="9" key="1">
    <citation type="journal article" date="2019" name="Int. J. Syst. Evol. Microbiol.">
        <title>The Global Catalogue of Microorganisms (GCM) 10K type strain sequencing project: providing services to taxonomists for standard genome sequencing and annotation.</title>
        <authorList>
            <consortium name="The Broad Institute Genomics Platform"/>
            <consortium name="The Broad Institute Genome Sequencing Center for Infectious Disease"/>
            <person name="Wu L."/>
            <person name="Ma J."/>
        </authorList>
    </citation>
    <scope>NUCLEOTIDE SEQUENCE [LARGE SCALE GENOMIC DNA]</scope>
    <source>
        <strain evidence="9">CGMCC 4.7093</strain>
    </source>
</reference>
<dbReference type="Proteomes" id="UP001595947">
    <property type="component" value="Unassembled WGS sequence"/>
</dbReference>
<evidence type="ECO:0000256" key="4">
    <source>
        <dbReference type="ARBA" id="ARBA00022989"/>
    </source>
</evidence>
<dbReference type="EMBL" id="JBHSIV010000023">
    <property type="protein sequence ID" value="MFC5064393.1"/>
    <property type="molecule type" value="Genomic_DNA"/>
</dbReference>
<feature type="transmembrane region" description="Helical" evidence="6">
    <location>
        <begin position="85"/>
        <end position="107"/>
    </location>
</feature>
<organism evidence="8 9">
    <name type="scientific">Actinomycetospora atypica</name>
    <dbReference type="NCBI Taxonomy" id="1290095"/>
    <lineage>
        <taxon>Bacteria</taxon>
        <taxon>Bacillati</taxon>
        <taxon>Actinomycetota</taxon>
        <taxon>Actinomycetes</taxon>
        <taxon>Pseudonocardiales</taxon>
        <taxon>Pseudonocardiaceae</taxon>
        <taxon>Actinomycetospora</taxon>
    </lineage>
</organism>